<dbReference type="InterPro" id="IPR036282">
    <property type="entry name" value="Glutathione-S-Trfase_C_sf"/>
</dbReference>
<dbReference type="SUPFAM" id="SSF47616">
    <property type="entry name" value="GST C-terminal domain-like"/>
    <property type="match status" value="1"/>
</dbReference>
<dbReference type="SFLD" id="SFLDG00358">
    <property type="entry name" value="Main_(cytGST)"/>
    <property type="match status" value="1"/>
</dbReference>
<dbReference type="Gene3D" id="3.40.30.10">
    <property type="entry name" value="Glutaredoxin"/>
    <property type="match status" value="1"/>
</dbReference>
<dbReference type="PROSITE" id="PS50404">
    <property type="entry name" value="GST_NTER"/>
    <property type="match status" value="1"/>
</dbReference>
<dbReference type="EMBL" id="JPEO01000021">
    <property type="protein sequence ID" value="KFZ36289.1"/>
    <property type="molecule type" value="Genomic_DNA"/>
</dbReference>
<dbReference type="InterPro" id="IPR040079">
    <property type="entry name" value="Glutathione_S-Trfase"/>
</dbReference>
<evidence type="ECO:0000313" key="4">
    <source>
        <dbReference type="Proteomes" id="UP000029264"/>
    </source>
</evidence>
<protein>
    <submittedName>
        <fullName evidence="3">Glutathione S-transferase</fullName>
    </submittedName>
</protein>
<dbReference type="Proteomes" id="UP000029264">
    <property type="component" value="Unassembled WGS sequence"/>
</dbReference>
<dbReference type="InterPro" id="IPR036249">
    <property type="entry name" value="Thioredoxin-like_sf"/>
</dbReference>
<sequence length="217" mass="25756">MELFYNPLSRSCQKVLIALYEKQANFFPRIINLHDPLERRRYAELYPLCSLPLLKTKDNWQLPDSSIIIEYVDQQIHAGTQLIPREPQTNLRTKMLDRLIDNQLYRTLYDMEKHQRLPEQMQQQLLIKQHEKQLRLVLLELENQLKQHHWLCGDGFTLADCALIPALNSLPKEIQLMEFYELSRYWQQAELRGSWQLVEEEVEQAQAALHSGIQPPP</sequence>
<evidence type="ECO:0000259" key="1">
    <source>
        <dbReference type="PROSITE" id="PS50404"/>
    </source>
</evidence>
<comment type="caution">
    <text evidence="3">The sequence shown here is derived from an EMBL/GenBank/DDBJ whole genome shotgun (WGS) entry which is preliminary data.</text>
</comment>
<feature type="domain" description="GST N-terminal" evidence="1">
    <location>
        <begin position="1"/>
        <end position="80"/>
    </location>
</feature>
<dbReference type="OrthoDB" id="9782992at2"/>
<dbReference type="GO" id="GO:0005737">
    <property type="term" value="C:cytoplasm"/>
    <property type="evidence" value="ECO:0007669"/>
    <property type="project" value="TreeGrafter"/>
</dbReference>
<evidence type="ECO:0000259" key="2">
    <source>
        <dbReference type="PROSITE" id="PS50405"/>
    </source>
</evidence>
<dbReference type="RefSeq" id="WP_037445413.1">
    <property type="nucleotide sequence ID" value="NZ_JPEO01000021.1"/>
</dbReference>
<dbReference type="Pfam" id="PF00043">
    <property type="entry name" value="GST_C"/>
    <property type="match status" value="1"/>
</dbReference>
<feature type="domain" description="GST C-terminal" evidence="2">
    <location>
        <begin position="86"/>
        <end position="217"/>
    </location>
</feature>
<dbReference type="PROSITE" id="PS50405">
    <property type="entry name" value="GST_CTER"/>
    <property type="match status" value="1"/>
</dbReference>
<keyword evidence="3" id="KW-0808">Transferase</keyword>
<keyword evidence="4" id="KW-1185">Reference proteome</keyword>
<dbReference type="InterPro" id="IPR004045">
    <property type="entry name" value="Glutathione_S-Trfase_N"/>
</dbReference>
<name>A0A094JE26_9GAMM</name>
<dbReference type="PANTHER" id="PTHR43968:SF6">
    <property type="entry name" value="GLUTATHIONE S-TRANSFERASE OMEGA"/>
    <property type="match status" value="1"/>
</dbReference>
<dbReference type="InterPro" id="IPR010987">
    <property type="entry name" value="Glutathione-S-Trfase_C-like"/>
</dbReference>
<dbReference type="CDD" id="cd00299">
    <property type="entry name" value="GST_C_family"/>
    <property type="match status" value="1"/>
</dbReference>
<dbReference type="AlphaFoldDB" id="A0A094JE26"/>
<dbReference type="eggNOG" id="COG0625">
    <property type="taxonomic scope" value="Bacteria"/>
</dbReference>
<evidence type="ECO:0000313" key="3">
    <source>
        <dbReference type="EMBL" id="KFZ36289.1"/>
    </source>
</evidence>
<reference evidence="3 4" key="1">
    <citation type="submission" date="2014-06" db="EMBL/GenBank/DDBJ databases">
        <title>Shewanella sp. YQH10.</title>
        <authorList>
            <person name="Liu Y."/>
            <person name="Zeng R."/>
        </authorList>
    </citation>
    <scope>NUCLEOTIDE SEQUENCE [LARGE SCALE GENOMIC DNA]</scope>
    <source>
        <strain evidence="3 4">YQH10</strain>
    </source>
</reference>
<gene>
    <name evidence="3" type="ORF">HR45_17460</name>
</gene>
<organism evidence="3 4">
    <name type="scientific">Shewanella mangrovi</name>
    <dbReference type="NCBI Taxonomy" id="1515746"/>
    <lineage>
        <taxon>Bacteria</taxon>
        <taxon>Pseudomonadati</taxon>
        <taxon>Pseudomonadota</taxon>
        <taxon>Gammaproteobacteria</taxon>
        <taxon>Alteromonadales</taxon>
        <taxon>Shewanellaceae</taxon>
        <taxon>Shewanella</taxon>
    </lineage>
</organism>
<dbReference type="STRING" id="1515746.HR45_17460"/>
<dbReference type="Pfam" id="PF13417">
    <property type="entry name" value="GST_N_3"/>
    <property type="match status" value="1"/>
</dbReference>
<dbReference type="GO" id="GO:0016740">
    <property type="term" value="F:transferase activity"/>
    <property type="evidence" value="ECO:0007669"/>
    <property type="project" value="UniProtKB-KW"/>
</dbReference>
<proteinExistence type="predicted"/>
<dbReference type="InterPro" id="IPR050983">
    <property type="entry name" value="GST_Omega/HSP26"/>
</dbReference>
<dbReference type="CDD" id="cd00570">
    <property type="entry name" value="GST_N_family"/>
    <property type="match status" value="1"/>
</dbReference>
<dbReference type="SUPFAM" id="SSF52833">
    <property type="entry name" value="Thioredoxin-like"/>
    <property type="match status" value="1"/>
</dbReference>
<dbReference type="SFLD" id="SFLDS00019">
    <property type="entry name" value="Glutathione_Transferase_(cytos"/>
    <property type="match status" value="1"/>
</dbReference>
<dbReference type="Gene3D" id="1.20.1050.10">
    <property type="match status" value="1"/>
</dbReference>
<accession>A0A094JE26</accession>
<dbReference type="PANTHER" id="PTHR43968">
    <property type="match status" value="1"/>
</dbReference>
<dbReference type="InterPro" id="IPR004046">
    <property type="entry name" value="GST_C"/>
</dbReference>